<dbReference type="Proteomes" id="UP000053593">
    <property type="component" value="Unassembled WGS sequence"/>
</dbReference>
<dbReference type="AlphaFoldDB" id="A0A0D0B4V9"/>
<reference evidence="1 2" key="1">
    <citation type="submission" date="2014-04" db="EMBL/GenBank/DDBJ databases">
        <title>Evolutionary Origins and Diversification of the Mycorrhizal Mutualists.</title>
        <authorList>
            <consortium name="DOE Joint Genome Institute"/>
            <consortium name="Mycorrhizal Genomics Consortium"/>
            <person name="Kohler A."/>
            <person name="Kuo A."/>
            <person name="Nagy L.G."/>
            <person name="Floudas D."/>
            <person name="Copeland A."/>
            <person name="Barry K.W."/>
            <person name="Cichocki N."/>
            <person name="Veneault-Fourrey C."/>
            <person name="LaButti K."/>
            <person name="Lindquist E.A."/>
            <person name="Lipzen A."/>
            <person name="Lundell T."/>
            <person name="Morin E."/>
            <person name="Murat C."/>
            <person name="Riley R."/>
            <person name="Ohm R."/>
            <person name="Sun H."/>
            <person name="Tunlid A."/>
            <person name="Henrissat B."/>
            <person name="Grigoriev I.V."/>
            <person name="Hibbett D.S."/>
            <person name="Martin F."/>
        </authorList>
    </citation>
    <scope>NUCLEOTIDE SEQUENCE [LARGE SCALE GENOMIC DNA]</scope>
    <source>
        <strain evidence="1 2">FD-317 M1</strain>
    </source>
</reference>
<protein>
    <submittedName>
        <fullName evidence="1">Unplaced genomic scaffold GYMLUscaffold_37, whole genome shotgun sequence</fullName>
    </submittedName>
</protein>
<name>A0A0D0B4V9_9AGAR</name>
<accession>A0A0D0B4V9</accession>
<keyword evidence="2" id="KW-1185">Reference proteome</keyword>
<sequence length="101" mass="11363">MRPFAATDSYPTAYDLPAIGLNVFPPPNYLYRTRLDVICKLVSPVHFDTFLLYCARQTARPCYWILARSGRCLLSFQCLKVDDGSSVCLNGSRLRIVVLSA</sequence>
<dbReference type="EMBL" id="KN834785">
    <property type="protein sequence ID" value="KIK58375.1"/>
    <property type="molecule type" value="Genomic_DNA"/>
</dbReference>
<gene>
    <name evidence="1" type="ORF">GYMLUDRAFT_695420</name>
</gene>
<evidence type="ECO:0000313" key="1">
    <source>
        <dbReference type="EMBL" id="KIK58375.1"/>
    </source>
</evidence>
<evidence type="ECO:0000313" key="2">
    <source>
        <dbReference type="Proteomes" id="UP000053593"/>
    </source>
</evidence>
<organism evidence="1 2">
    <name type="scientific">Collybiopsis luxurians FD-317 M1</name>
    <dbReference type="NCBI Taxonomy" id="944289"/>
    <lineage>
        <taxon>Eukaryota</taxon>
        <taxon>Fungi</taxon>
        <taxon>Dikarya</taxon>
        <taxon>Basidiomycota</taxon>
        <taxon>Agaricomycotina</taxon>
        <taxon>Agaricomycetes</taxon>
        <taxon>Agaricomycetidae</taxon>
        <taxon>Agaricales</taxon>
        <taxon>Marasmiineae</taxon>
        <taxon>Omphalotaceae</taxon>
        <taxon>Collybiopsis</taxon>
        <taxon>Collybiopsis luxurians</taxon>
    </lineage>
</organism>
<proteinExistence type="predicted"/>
<dbReference type="HOGENOM" id="CLU_2292015_0_0_1"/>